<dbReference type="RefSeq" id="WP_006669415.1">
    <property type="nucleotide sequence ID" value="NZ_ABYK01000019.1"/>
</dbReference>
<proteinExistence type="predicted"/>
<protein>
    <submittedName>
        <fullName evidence="1">Uncharacterized protein</fullName>
    </submittedName>
</protein>
<keyword evidence="2" id="KW-1185">Reference proteome</keyword>
<accession>B5W1Z9</accession>
<organism evidence="1 2">
    <name type="scientific">Limnospira maxima CS-328</name>
    <dbReference type="NCBI Taxonomy" id="513049"/>
    <lineage>
        <taxon>Bacteria</taxon>
        <taxon>Bacillati</taxon>
        <taxon>Cyanobacteriota</taxon>
        <taxon>Cyanophyceae</taxon>
        <taxon>Oscillatoriophycideae</taxon>
        <taxon>Oscillatoriales</taxon>
        <taxon>Sirenicapillariaceae</taxon>
        <taxon>Limnospira</taxon>
    </lineage>
</organism>
<gene>
    <name evidence="1" type="ORF">AmaxDRAFT_2797</name>
</gene>
<comment type="caution">
    <text evidence="1">The sequence shown here is derived from an EMBL/GenBank/DDBJ whole genome shotgun (WGS) entry which is preliminary data.</text>
</comment>
<dbReference type="EMBL" id="ABYK01000019">
    <property type="protein sequence ID" value="EDZ94428.1"/>
    <property type="molecule type" value="Genomic_DNA"/>
</dbReference>
<name>B5W1Z9_LIMMA</name>
<evidence type="ECO:0000313" key="1">
    <source>
        <dbReference type="EMBL" id="EDZ94428.1"/>
    </source>
</evidence>
<reference evidence="1 2" key="1">
    <citation type="journal article" date="2011" name="Appl. Environ. Microbiol.">
        <title>Contribution of a Sodium Ion Gradient to Energy Conservation during Fermentation in the Cyanobacterium Arthrospira (Spirulina) maxima CS-328.</title>
        <authorList>
            <person name="Carrieri D."/>
            <person name="Ananyev G."/>
            <person name="Lenz O."/>
            <person name="Bryant D.A."/>
            <person name="Dismukes G.C."/>
        </authorList>
    </citation>
    <scope>NUCLEOTIDE SEQUENCE [LARGE SCALE GENOMIC DNA]</scope>
    <source>
        <strain evidence="1 2">CS-328</strain>
    </source>
</reference>
<evidence type="ECO:0000313" key="2">
    <source>
        <dbReference type="Proteomes" id="UP000004061"/>
    </source>
</evidence>
<dbReference type="Proteomes" id="UP000004061">
    <property type="component" value="Unassembled WGS sequence"/>
</dbReference>
<dbReference type="AlphaFoldDB" id="B5W1Z9"/>
<sequence>MMIGKIKPTPPESHTAGMFMVILNSHHPAIYPINSPTVLIKLWGFYLYNCSTIQELTAHDGC</sequence>